<dbReference type="InterPro" id="IPR050229">
    <property type="entry name" value="GlpE_sulfurtransferase"/>
</dbReference>
<dbReference type="RefSeq" id="WP_104529144.1">
    <property type="nucleotide sequence ID" value="NZ_POQT01000022.1"/>
</dbReference>
<dbReference type="EMBL" id="SHKV01000001">
    <property type="protein sequence ID" value="RZU33818.1"/>
    <property type="molecule type" value="Genomic_DNA"/>
</dbReference>
<sequence length="105" mass="11144">MDPRTVQDSRSQVQILDVREDDEWAAGHIDGAVHIPLGQLPQRIDELDAQRPVVTVCRGGGRAAKAAELLTSSGRRAAVMDGGMQRWAREGLPSSTADGSPGTVA</sequence>
<dbReference type="Gene3D" id="3.40.250.10">
    <property type="entry name" value="Rhodanese-like domain"/>
    <property type="match status" value="1"/>
</dbReference>
<dbReference type="AlphaFoldDB" id="A0A4Q7YAH7"/>
<name>A0A4Q7YAH7_9ACTN</name>
<keyword evidence="2" id="KW-0808">Transferase</keyword>
<protein>
    <submittedName>
        <fullName evidence="2">Rhodanese-related sulfurtransferase</fullName>
    </submittedName>
</protein>
<dbReference type="OrthoDB" id="9800872at2"/>
<dbReference type="PROSITE" id="PS50206">
    <property type="entry name" value="RHODANESE_3"/>
    <property type="match status" value="1"/>
</dbReference>
<evidence type="ECO:0000313" key="2">
    <source>
        <dbReference type="EMBL" id="RZU33818.1"/>
    </source>
</evidence>
<dbReference type="SUPFAM" id="SSF52821">
    <property type="entry name" value="Rhodanese/Cell cycle control phosphatase"/>
    <property type="match status" value="1"/>
</dbReference>
<organism evidence="2 3">
    <name type="scientific">Blastococcus saxobsidens</name>
    <dbReference type="NCBI Taxonomy" id="138336"/>
    <lineage>
        <taxon>Bacteria</taxon>
        <taxon>Bacillati</taxon>
        <taxon>Actinomycetota</taxon>
        <taxon>Actinomycetes</taxon>
        <taxon>Geodermatophilales</taxon>
        <taxon>Geodermatophilaceae</taxon>
        <taxon>Blastococcus</taxon>
    </lineage>
</organism>
<gene>
    <name evidence="2" type="ORF">BKA19_3556</name>
</gene>
<dbReference type="SMART" id="SM00450">
    <property type="entry name" value="RHOD"/>
    <property type="match status" value="1"/>
</dbReference>
<keyword evidence="3" id="KW-1185">Reference proteome</keyword>
<evidence type="ECO:0000313" key="3">
    <source>
        <dbReference type="Proteomes" id="UP000292507"/>
    </source>
</evidence>
<dbReference type="PANTHER" id="PTHR43031:SF1">
    <property type="entry name" value="PYRIDINE NUCLEOTIDE-DISULPHIDE OXIDOREDUCTASE"/>
    <property type="match status" value="1"/>
</dbReference>
<proteinExistence type="predicted"/>
<dbReference type="CDD" id="cd00158">
    <property type="entry name" value="RHOD"/>
    <property type="match status" value="1"/>
</dbReference>
<evidence type="ECO:0000259" key="1">
    <source>
        <dbReference type="PROSITE" id="PS50206"/>
    </source>
</evidence>
<accession>A0A4Q7YAH7</accession>
<comment type="caution">
    <text evidence="2">The sequence shown here is derived from an EMBL/GenBank/DDBJ whole genome shotgun (WGS) entry which is preliminary data.</text>
</comment>
<feature type="domain" description="Rhodanese" evidence="1">
    <location>
        <begin position="9"/>
        <end position="96"/>
    </location>
</feature>
<dbReference type="GO" id="GO:0016740">
    <property type="term" value="F:transferase activity"/>
    <property type="evidence" value="ECO:0007669"/>
    <property type="project" value="UniProtKB-KW"/>
</dbReference>
<dbReference type="InterPro" id="IPR036873">
    <property type="entry name" value="Rhodanese-like_dom_sf"/>
</dbReference>
<dbReference type="Proteomes" id="UP000292507">
    <property type="component" value="Unassembled WGS sequence"/>
</dbReference>
<reference evidence="2 3" key="1">
    <citation type="submission" date="2019-02" db="EMBL/GenBank/DDBJ databases">
        <title>Sequencing the genomes of 1000 actinobacteria strains.</title>
        <authorList>
            <person name="Klenk H.-P."/>
        </authorList>
    </citation>
    <scope>NUCLEOTIDE SEQUENCE [LARGE SCALE GENOMIC DNA]</scope>
    <source>
        <strain evidence="2 3">DSM 44509</strain>
    </source>
</reference>
<dbReference type="Pfam" id="PF00581">
    <property type="entry name" value="Rhodanese"/>
    <property type="match status" value="1"/>
</dbReference>
<dbReference type="InterPro" id="IPR001763">
    <property type="entry name" value="Rhodanese-like_dom"/>
</dbReference>
<dbReference type="PANTHER" id="PTHR43031">
    <property type="entry name" value="FAD-DEPENDENT OXIDOREDUCTASE"/>
    <property type="match status" value="1"/>
</dbReference>